<comment type="subcellular location">
    <subcellularLocation>
        <location evidence="1">Membrane</location>
        <topology evidence="1">Multi-pass membrane protein</topology>
    </subcellularLocation>
</comment>
<keyword evidence="11" id="KW-0407">Ion channel</keyword>
<dbReference type="PANTHER" id="PTHR31462">
    <property type="entry name" value="ENDOSOMAL/LYSOSOMAL POTASSIUM CHANNEL TMEM175"/>
    <property type="match status" value="1"/>
</dbReference>
<protein>
    <submittedName>
        <fullName evidence="14">DUF1211 domain-containing protein</fullName>
    </submittedName>
</protein>
<evidence type="ECO:0000256" key="11">
    <source>
        <dbReference type="ARBA" id="ARBA00023303"/>
    </source>
</evidence>
<dbReference type="InterPro" id="IPR010617">
    <property type="entry name" value="TMEM175-like"/>
</dbReference>
<accession>A0A5J5ILI6</accession>
<gene>
    <name evidence="14" type="ORF">FW778_04090</name>
</gene>
<keyword evidence="7" id="KW-0630">Potassium</keyword>
<evidence type="ECO:0000313" key="15">
    <source>
        <dbReference type="Proteomes" id="UP000326903"/>
    </source>
</evidence>
<evidence type="ECO:0000256" key="9">
    <source>
        <dbReference type="ARBA" id="ARBA00023065"/>
    </source>
</evidence>
<organism evidence="14 15">
    <name type="scientific">Ginsengibacter hankyongi</name>
    <dbReference type="NCBI Taxonomy" id="2607284"/>
    <lineage>
        <taxon>Bacteria</taxon>
        <taxon>Pseudomonadati</taxon>
        <taxon>Bacteroidota</taxon>
        <taxon>Chitinophagia</taxon>
        <taxon>Chitinophagales</taxon>
        <taxon>Chitinophagaceae</taxon>
        <taxon>Ginsengibacter</taxon>
    </lineage>
</organism>
<evidence type="ECO:0000256" key="6">
    <source>
        <dbReference type="ARBA" id="ARBA00022826"/>
    </source>
</evidence>
<comment type="caution">
    <text evidence="14">The sequence shown here is derived from an EMBL/GenBank/DDBJ whole genome shotgun (WGS) entry which is preliminary data.</text>
</comment>
<dbReference type="Pfam" id="PF06736">
    <property type="entry name" value="TMEM175"/>
    <property type="match status" value="1"/>
</dbReference>
<keyword evidence="4" id="KW-0633">Potassium transport</keyword>
<keyword evidence="10 13" id="KW-0472">Membrane</keyword>
<evidence type="ECO:0000256" key="5">
    <source>
        <dbReference type="ARBA" id="ARBA00022692"/>
    </source>
</evidence>
<dbReference type="RefSeq" id="WP_150413312.1">
    <property type="nucleotide sequence ID" value="NZ_VYQF01000001.1"/>
</dbReference>
<dbReference type="GO" id="GO:0005267">
    <property type="term" value="F:potassium channel activity"/>
    <property type="evidence" value="ECO:0007669"/>
    <property type="project" value="UniProtKB-KW"/>
</dbReference>
<keyword evidence="9" id="KW-0406">Ion transport</keyword>
<keyword evidence="6" id="KW-0631">Potassium channel</keyword>
<keyword evidence="8 13" id="KW-1133">Transmembrane helix</keyword>
<name>A0A5J5ILI6_9BACT</name>
<dbReference type="GO" id="GO:0015252">
    <property type="term" value="F:proton channel activity"/>
    <property type="evidence" value="ECO:0007669"/>
    <property type="project" value="InterPro"/>
</dbReference>
<evidence type="ECO:0000256" key="4">
    <source>
        <dbReference type="ARBA" id="ARBA00022538"/>
    </source>
</evidence>
<feature type="transmembrane region" description="Helical" evidence="13">
    <location>
        <begin position="166"/>
        <end position="199"/>
    </location>
</feature>
<feature type="transmembrane region" description="Helical" evidence="13">
    <location>
        <begin position="20"/>
        <end position="38"/>
    </location>
</feature>
<dbReference type="EMBL" id="VYQF01000001">
    <property type="protein sequence ID" value="KAA9041223.1"/>
    <property type="molecule type" value="Genomic_DNA"/>
</dbReference>
<evidence type="ECO:0000256" key="2">
    <source>
        <dbReference type="ARBA" id="ARBA00006920"/>
    </source>
</evidence>
<evidence type="ECO:0000313" key="14">
    <source>
        <dbReference type="EMBL" id="KAA9041223.1"/>
    </source>
</evidence>
<reference evidence="14 15" key="1">
    <citation type="submission" date="2019-09" db="EMBL/GenBank/DDBJ databases">
        <title>Draft genome sequence of Ginsengibacter sp. BR5-29.</title>
        <authorList>
            <person name="Im W.-T."/>
        </authorList>
    </citation>
    <scope>NUCLEOTIDE SEQUENCE [LARGE SCALE GENOMIC DNA]</scope>
    <source>
        <strain evidence="14 15">BR5-29</strain>
    </source>
</reference>
<feature type="transmembrane region" description="Helical" evidence="13">
    <location>
        <begin position="59"/>
        <end position="77"/>
    </location>
</feature>
<comment type="catalytic activity">
    <reaction evidence="12">
        <text>K(+)(in) = K(+)(out)</text>
        <dbReference type="Rhea" id="RHEA:29463"/>
        <dbReference type="ChEBI" id="CHEBI:29103"/>
    </reaction>
</comment>
<feature type="transmembrane region" description="Helical" evidence="13">
    <location>
        <begin position="97"/>
        <end position="116"/>
    </location>
</feature>
<sequence>MSNANGQEETRLNETARLEAFSDAVFAIAITLLVLELIQMLHVQVGESLLQFCLHHWEPFLAFLIGFLTILICWINHHHVFTYITKTDSKLPWVNGFVLLMITFTPFPTALLAEFLKTDGKFAVAIFGFNYFMIAVASYWLCAYSYNKFLIGGNRELFHFIKLTYGYSIIYTLVAFIVCFISIPAAIVLYVILFCVFAFPKEFAIKLQKRKQKKSRKSRQIKRRD</sequence>
<keyword evidence="15" id="KW-1185">Reference proteome</keyword>
<dbReference type="PANTHER" id="PTHR31462:SF5">
    <property type="entry name" value="ENDOSOMAL_LYSOSOMAL PROTON CHANNEL TMEM175"/>
    <property type="match status" value="1"/>
</dbReference>
<comment type="similarity">
    <text evidence="2">Belongs to the TMEM175 family.</text>
</comment>
<evidence type="ECO:0000256" key="12">
    <source>
        <dbReference type="ARBA" id="ARBA00034430"/>
    </source>
</evidence>
<dbReference type="Proteomes" id="UP000326903">
    <property type="component" value="Unassembled WGS sequence"/>
</dbReference>
<dbReference type="AlphaFoldDB" id="A0A5J5ILI6"/>
<evidence type="ECO:0000256" key="1">
    <source>
        <dbReference type="ARBA" id="ARBA00004141"/>
    </source>
</evidence>
<keyword evidence="5 13" id="KW-0812">Transmembrane</keyword>
<evidence type="ECO:0000256" key="3">
    <source>
        <dbReference type="ARBA" id="ARBA00022448"/>
    </source>
</evidence>
<dbReference type="GO" id="GO:0016020">
    <property type="term" value="C:membrane"/>
    <property type="evidence" value="ECO:0007669"/>
    <property type="project" value="UniProtKB-SubCell"/>
</dbReference>
<evidence type="ECO:0000256" key="7">
    <source>
        <dbReference type="ARBA" id="ARBA00022958"/>
    </source>
</evidence>
<evidence type="ECO:0000256" key="13">
    <source>
        <dbReference type="SAM" id="Phobius"/>
    </source>
</evidence>
<proteinExistence type="inferred from homology"/>
<evidence type="ECO:0000256" key="8">
    <source>
        <dbReference type="ARBA" id="ARBA00022989"/>
    </source>
</evidence>
<keyword evidence="3" id="KW-0813">Transport</keyword>
<feature type="transmembrane region" description="Helical" evidence="13">
    <location>
        <begin position="123"/>
        <end position="146"/>
    </location>
</feature>
<evidence type="ECO:0000256" key="10">
    <source>
        <dbReference type="ARBA" id="ARBA00023136"/>
    </source>
</evidence>